<dbReference type="GeneID" id="40318310"/>
<proteinExistence type="predicted"/>
<dbReference type="PANTHER" id="PTHR23113">
    <property type="entry name" value="GUANINE NUCLEOTIDE EXCHANGE FACTOR"/>
    <property type="match status" value="1"/>
</dbReference>
<feature type="region of interest" description="Disordered" evidence="3">
    <location>
        <begin position="189"/>
        <end position="219"/>
    </location>
</feature>
<dbReference type="PANTHER" id="PTHR23113:SF99">
    <property type="entry name" value="RASGEF DOMAIN-CONTAINING PROTEIN"/>
    <property type="match status" value="1"/>
</dbReference>
<evidence type="ECO:0000313" key="5">
    <source>
        <dbReference type="EMBL" id="RNF17968.1"/>
    </source>
</evidence>
<dbReference type="Proteomes" id="UP000284403">
    <property type="component" value="Unassembled WGS sequence"/>
</dbReference>
<accession>A0A3S5ITI4</accession>
<organism evidence="5 6">
    <name type="scientific">Trypanosoma conorhini</name>
    <dbReference type="NCBI Taxonomy" id="83891"/>
    <lineage>
        <taxon>Eukaryota</taxon>
        <taxon>Discoba</taxon>
        <taxon>Euglenozoa</taxon>
        <taxon>Kinetoplastea</taxon>
        <taxon>Metakinetoplastina</taxon>
        <taxon>Trypanosomatida</taxon>
        <taxon>Trypanosomatidae</taxon>
        <taxon>Trypanosoma</taxon>
    </lineage>
</organism>
<protein>
    <recommendedName>
        <fullName evidence="4">Ras-GEF domain-containing protein</fullName>
    </recommendedName>
</protein>
<dbReference type="SUPFAM" id="SSF48366">
    <property type="entry name" value="Ras GEF"/>
    <property type="match status" value="1"/>
</dbReference>
<dbReference type="AlphaFoldDB" id="A0A3S5ITI4"/>
<keyword evidence="6" id="KW-1185">Reference proteome</keyword>
<dbReference type="InterPro" id="IPR008937">
    <property type="entry name" value="Ras-like_GEF"/>
</dbReference>
<dbReference type="RefSeq" id="XP_029228330.1">
    <property type="nucleotide sequence ID" value="XM_029371607.1"/>
</dbReference>
<feature type="region of interest" description="Disordered" evidence="3">
    <location>
        <begin position="398"/>
        <end position="421"/>
    </location>
</feature>
<feature type="domain" description="Ras-GEF" evidence="4">
    <location>
        <begin position="658"/>
        <end position="907"/>
    </location>
</feature>
<evidence type="ECO:0000313" key="6">
    <source>
        <dbReference type="Proteomes" id="UP000284403"/>
    </source>
</evidence>
<evidence type="ECO:0000256" key="2">
    <source>
        <dbReference type="PROSITE-ProRule" id="PRU00168"/>
    </source>
</evidence>
<evidence type="ECO:0000256" key="1">
    <source>
        <dbReference type="ARBA" id="ARBA00022658"/>
    </source>
</evidence>
<gene>
    <name evidence="5" type="ORF">Tco025E_04699</name>
</gene>
<dbReference type="Pfam" id="PF00617">
    <property type="entry name" value="RasGEF"/>
    <property type="match status" value="1"/>
</dbReference>
<dbReference type="PROSITE" id="PS50009">
    <property type="entry name" value="RASGEF_CAT"/>
    <property type="match status" value="1"/>
</dbReference>
<dbReference type="InterPro" id="IPR023578">
    <property type="entry name" value="Ras_GEF_dom_sf"/>
</dbReference>
<sequence>MLQCAPPPFSAVPPLPRCHFPASGRPLAVGVLAPMQRSPVADGRFVVCSPTQWEALSSPLSPPPPPSSSSSSTESDGKGAPASPVAGAPRPLEGVVRRPVRRPGTTSCPATAEVRGSGGVWPSAATPPLSPGSTEGRGALTPGKSPTPASPPSGSDAEASWASTLFARYPYYNSNTPFPLTVVDAQQKLRRRHRDPGAAASPTIPQTAANCSRDAAPPPLTVLDMNQAIQRSMEEYERATSRLTSSISFTHVHKGKGVGEADTTGPSARLFDCLRELRLESDVNGFVAAFFSANGYGEAQRSFRMHLPLAEQQLQSCLYHYHRKQQQQQQQERQRRYLAPTPSAQQERPEALSSPTYAMTSDDLLLLVMETVRRRQLLNDSLPWREVNCRRRDYRLEPLMRQPRSQEHTPTQRDSDSAASCGSAVGGSLDLLIEVLILAETDVPFTMGMPLMNYTNTFIVLASLFVTPEVLLVRLIRLFRHVQQEVLLDDSRRVFLQRRIVQFMTAYCIYHEADVTYALLERLRRFLRGLRVTPPLGHSSRNAHPADWDAALPPATATQQILEGFPVVNAEVAPRLNELSAFVERTVEETCMGPNEGSQNVCCQPRLTAPVKPLGTLLPASTQQAGGAQAEDGVGAALHEACLKRDRHQTALAFTALGAEILAMQLCLLSFKLFADIRLRELLNNAWCDETMRMSVPTYLSRLIDYSSHVQRWATAVIVSPARWSECQKAMRQAIRLCRWLYDQQNYEMASAVLGGLQHPAVAALEELYQRRVEPHGMLGDEERREFAALQNLMDPFASQASPSSFSCISSRAPEESQAPMIPLLAPLLGVLFRSEEAKGQTVELSPTTGVPIVNWSKVMAIGSTVFLWLRCQNTPYAYAPDDTLQHYLWQLPGHELHDATLMRIARRKRLP</sequence>
<dbReference type="Gene3D" id="1.20.870.10">
    <property type="entry name" value="Son of sevenless (SoS) protein Chain: S domain 1"/>
    <property type="match status" value="1"/>
</dbReference>
<dbReference type="SMART" id="SM00147">
    <property type="entry name" value="RasGEF"/>
    <property type="match status" value="1"/>
</dbReference>
<dbReference type="InterPro" id="IPR036964">
    <property type="entry name" value="RASGEF_cat_dom_sf"/>
</dbReference>
<dbReference type="GO" id="GO:0005085">
    <property type="term" value="F:guanyl-nucleotide exchange factor activity"/>
    <property type="evidence" value="ECO:0007669"/>
    <property type="project" value="UniProtKB-KW"/>
</dbReference>
<dbReference type="GO" id="GO:0007264">
    <property type="term" value="P:small GTPase-mediated signal transduction"/>
    <property type="evidence" value="ECO:0007669"/>
    <property type="project" value="InterPro"/>
</dbReference>
<feature type="region of interest" description="Disordered" evidence="3">
    <location>
        <begin position="325"/>
        <end position="355"/>
    </location>
</feature>
<evidence type="ECO:0000256" key="3">
    <source>
        <dbReference type="SAM" id="MobiDB-lite"/>
    </source>
</evidence>
<dbReference type="EMBL" id="MKKU01000246">
    <property type="protein sequence ID" value="RNF17968.1"/>
    <property type="molecule type" value="Genomic_DNA"/>
</dbReference>
<feature type="region of interest" description="Disordered" evidence="3">
    <location>
        <begin position="54"/>
        <end position="158"/>
    </location>
</feature>
<dbReference type="InterPro" id="IPR001895">
    <property type="entry name" value="RASGEF_cat_dom"/>
</dbReference>
<evidence type="ECO:0000259" key="4">
    <source>
        <dbReference type="PROSITE" id="PS50009"/>
    </source>
</evidence>
<comment type="caution">
    <text evidence="5">The sequence shown here is derived from an EMBL/GenBank/DDBJ whole genome shotgun (WGS) entry which is preliminary data.</text>
</comment>
<keyword evidence="1 2" id="KW-0344">Guanine-nucleotide releasing factor</keyword>
<reference evidence="5 6" key="1">
    <citation type="journal article" date="2018" name="BMC Genomics">
        <title>Genomic comparison of Trypanosoma conorhini and Trypanosoma rangeli to Trypanosoma cruzi strains of high and low virulence.</title>
        <authorList>
            <person name="Bradwell K.R."/>
            <person name="Koparde V.N."/>
            <person name="Matveyev A.V."/>
            <person name="Serrano M.G."/>
            <person name="Alves J.M."/>
            <person name="Parikh H."/>
            <person name="Huang B."/>
            <person name="Lee V."/>
            <person name="Espinosa-Alvarez O."/>
            <person name="Ortiz P.A."/>
            <person name="Costa-Martins A.G."/>
            <person name="Teixeira M.M."/>
            <person name="Buck G.A."/>
        </authorList>
    </citation>
    <scope>NUCLEOTIDE SEQUENCE [LARGE SCALE GENOMIC DNA]</scope>
    <source>
        <strain evidence="5 6">025E</strain>
    </source>
</reference>
<name>A0A3S5ITI4_9TRYP</name>
<dbReference type="OrthoDB" id="546434at2759"/>
<feature type="compositionally biased region" description="Basic and acidic residues" evidence="3">
    <location>
        <begin position="398"/>
        <end position="416"/>
    </location>
</feature>
<dbReference type="Gene3D" id="1.10.840.10">
    <property type="entry name" value="Ras guanine-nucleotide exchange factors catalytic domain"/>
    <property type="match status" value="1"/>
</dbReference>